<evidence type="ECO:0000256" key="2">
    <source>
        <dbReference type="ARBA" id="ARBA00023315"/>
    </source>
</evidence>
<dbReference type="InterPro" id="IPR044542">
    <property type="entry name" value="NAA30-like"/>
</dbReference>
<evidence type="ECO:0000313" key="5">
    <source>
        <dbReference type="Proteomes" id="UP000267606"/>
    </source>
</evidence>
<accession>A0A183HVF1</accession>
<dbReference type="PANTHER" id="PTHR45896">
    <property type="entry name" value="N-ALPHA-ACETYLTRANSFERASE 30"/>
    <property type="match status" value="1"/>
</dbReference>
<keyword evidence="3" id="KW-0472">Membrane</keyword>
<organism evidence="6">
    <name type="scientific">Onchocerca flexuosa</name>
    <dbReference type="NCBI Taxonomy" id="387005"/>
    <lineage>
        <taxon>Eukaryota</taxon>
        <taxon>Metazoa</taxon>
        <taxon>Ecdysozoa</taxon>
        <taxon>Nematoda</taxon>
        <taxon>Chromadorea</taxon>
        <taxon>Rhabditida</taxon>
        <taxon>Spirurina</taxon>
        <taxon>Spiruromorpha</taxon>
        <taxon>Filarioidea</taxon>
        <taxon>Onchocercidae</taxon>
        <taxon>Onchocerca</taxon>
    </lineage>
</organism>
<dbReference type="GO" id="GO:0031417">
    <property type="term" value="C:NatC complex"/>
    <property type="evidence" value="ECO:0007669"/>
    <property type="project" value="TreeGrafter"/>
</dbReference>
<protein>
    <submittedName>
        <fullName evidence="6">N-alpha-acetyltransferase 30</fullName>
    </submittedName>
</protein>
<dbReference type="STRING" id="387005.A0A183HVF1"/>
<dbReference type="WBParaSite" id="OFLC_0001146301-mRNA-1">
    <property type="protein sequence ID" value="OFLC_0001146301-mRNA-1"/>
    <property type="gene ID" value="OFLC_0001146301"/>
</dbReference>
<keyword evidence="1" id="KW-0808">Transferase</keyword>
<dbReference type="PANTHER" id="PTHR45896:SF1">
    <property type="entry name" value="N-ALPHA-ACETYLTRANSFERASE 30"/>
    <property type="match status" value="1"/>
</dbReference>
<evidence type="ECO:0000313" key="6">
    <source>
        <dbReference type="WBParaSite" id="OFLC_0001146301-mRNA-1"/>
    </source>
</evidence>
<evidence type="ECO:0000313" key="4">
    <source>
        <dbReference type="EMBL" id="VDO76628.1"/>
    </source>
</evidence>
<reference evidence="6" key="1">
    <citation type="submission" date="2016-06" db="UniProtKB">
        <authorList>
            <consortium name="WormBaseParasite"/>
        </authorList>
    </citation>
    <scope>IDENTIFICATION</scope>
</reference>
<keyword evidence="3" id="KW-1133">Transmembrane helix</keyword>
<reference evidence="4 5" key="2">
    <citation type="submission" date="2018-11" db="EMBL/GenBank/DDBJ databases">
        <authorList>
            <consortium name="Pathogen Informatics"/>
        </authorList>
    </citation>
    <scope>NUCLEOTIDE SEQUENCE [LARGE SCALE GENOMIC DNA]</scope>
</reference>
<proteinExistence type="predicted"/>
<dbReference type="Proteomes" id="UP000267606">
    <property type="component" value="Unassembled WGS sequence"/>
</dbReference>
<keyword evidence="2" id="KW-0012">Acyltransferase</keyword>
<dbReference type="Gene3D" id="3.40.630.30">
    <property type="match status" value="1"/>
</dbReference>
<keyword evidence="5" id="KW-1185">Reference proteome</keyword>
<keyword evidence="3" id="KW-0812">Transmembrane</keyword>
<name>A0A183HVF1_9BILA</name>
<dbReference type="AlphaFoldDB" id="A0A183HVF1"/>
<evidence type="ECO:0000256" key="1">
    <source>
        <dbReference type="ARBA" id="ARBA00022679"/>
    </source>
</evidence>
<gene>
    <name evidence="4" type="ORF">OFLC_LOCUS11461</name>
</gene>
<feature type="transmembrane region" description="Helical" evidence="3">
    <location>
        <begin position="100"/>
        <end position="117"/>
    </location>
</feature>
<sequence length="119" mass="13693">IVTEQVGSETNNAQVAQCTKEEDCLPNGSVAEAESQTIVSSIKIRRIHIVEYENEYQMVDIMRLITKVLSEPYSIYTYRYFIHNWPKLCLLRFVPRGCQLAVPLAVDFLLFIAFFILST</sequence>
<dbReference type="EMBL" id="UZAJ01016561">
    <property type="protein sequence ID" value="VDO76628.1"/>
    <property type="molecule type" value="Genomic_DNA"/>
</dbReference>
<evidence type="ECO:0000256" key="3">
    <source>
        <dbReference type="SAM" id="Phobius"/>
    </source>
</evidence>
<dbReference type="GO" id="GO:0004596">
    <property type="term" value="F:protein-N-terminal amino-acid acetyltransferase activity"/>
    <property type="evidence" value="ECO:0007669"/>
    <property type="project" value="InterPro"/>
</dbReference>